<dbReference type="Proteomes" id="UP000188320">
    <property type="component" value="Unassembled WGS sequence"/>
</dbReference>
<keyword evidence="3" id="KW-1185">Reference proteome</keyword>
<sequence length="321" mass="35601">MEELSNAKSNFDDGKSANIVDSIEDFESFDDFGDFEDFQQFEPAVPPVEQSVPFSHEQANENDVLKRLDYILDPIVRNSNMSHIEYGEALSRCLELIFPKERYTEAASFNASAKGSSINQPEFGTASKDSGFETTSFELPKFAPGNEIPNESDIHSLLLFNLGIEKYIPDKIDSFNEKSDEYGGSADTLEAVGNDDSTPGCNDHKNKNDGGKGRNLVLDSDGNHLKYTKEGASSLARSGDKASEKPPLLSIQDIQNFVSKPDFDPINDGKTLDLALFSIKKYIKRAETEQKLLSEESEAYNQVIQGIIEQASRLKVVESKK</sequence>
<accession>A0A1R1PIY4</accession>
<reference evidence="3" key="1">
    <citation type="submission" date="2017-01" db="EMBL/GenBank/DDBJ databases">
        <authorList>
            <person name="Wang Y."/>
            <person name="White M."/>
            <person name="Kvist S."/>
            <person name="Moncalvo J.-M."/>
        </authorList>
    </citation>
    <scope>NUCLEOTIDE SEQUENCE [LARGE SCALE GENOMIC DNA]</scope>
    <source>
        <strain evidence="3">COL-18-3</strain>
    </source>
</reference>
<evidence type="ECO:0000256" key="1">
    <source>
        <dbReference type="SAM" id="MobiDB-lite"/>
    </source>
</evidence>
<comment type="caution">
    <text evidence="2">The sequence shown here is derived from an EMBL/GenBank/DDBJ whole genome shotgun (WGS) entry which is preliminary data.</text>
</comment>
<dbReference type="EMBL" id="LSSK01001028">
    <property type="protein sequence ID" value="OMH80944.1"/>
    <property type="molecule type" value="Genomic_DNA"/>
</dbReference>
<evidence type="ECO:0000313" key="3">
    <source>
        <dbReference type="Proteomes" id="UP000188320"/>
    </source>
</evidence>
<evidence type="ECO:0000313" key="2">
    <source>
        <dbReference type="EMBL" id="OMH80944.1"/>
    </source>
</evidence>
<feature type="region of interest" description="Disordered" evidence="1">
    <location>
        <begin position="183"/>
        <end position="215"/>
    </location>
</feature>
<protein>
    <submittedName>
        <fullName evidence="2">Uncharacterized protein</fullName>
    </submittedName>
</protein>
<organism evidence="2 3">
    <name type="scientific">Zancudomyces culisetae</name>
    <name type="common">Gut fungus</name>
    <name type="synonym">Smittium culisetae</name>
    <dbReference type="NCBI Taxonomy" id="1213189"/>
    <lineage>
        <taxon>Eukaryota</taxon>
        <taxon>Fungi</taxon>
        <taxon>Fungi incertae sedis</taxon>
        <taxon>Zoopagomycota</taxon>
        <taxon>Kickxellomycotina</taxon>
        <taxon>Harpellomycetes</taxon>
        <taxon>Harpellales</taxon>
        <taxon>Legeriomycetaceae</taxon>
        <taxon>Zancudomyces</taxon>
    </lineage>
</organism>
<gene>
    <name evidence="2" type="ORF">AX774_g5597</name>
</gene>
<proteinExistence type="predicted"/>
<feature type="compositionally biased region" description="Basic and acidic residues" evidence="1">
    <location>
        <begin position="202"/>
        <end position="212"/>
    </location>
</feature>
<name>A0A1R1PIY4_ZANCU</name>
<dbReference type="AlphaFoldDB" id="A0A1R1PIY4"/>